<feature type="region of interest" description="Disordered" evidence="1">
    <location>
        <begin position="1349"/>
        <end position="1374"/>
    </location>
</feature>
<feature type="compositionally biased region" description="Basic and acidic residues" evidence="1">
    <location>
        <begin position="890"/>
        <end position="900"/>
    </location>
</feature>
<feature type="region of interest" description="Disordered" evidence="1">
    <location>
        <begin position="338"/>
        <end position="362"/>
    </location>
</feature>
<feature type="compositionally biased region" description="Polar residues" evidence="1">
    <location>
        <begin position="815"/>
        <end position="825"/>
    </location>
</feature>
<feature type="region of interest" description="Disordered" evidence="1">
    <location>
        <begin position="1004"/>
        <end position="1053"/>
    </location>
</feature>
<gene>
    <name evidence="2" type="ORF">CTAYLR_006678</name>
</gene>
<feature type="region of interest" description="Disordered" evidence="1">
    <location>
        <begin position="1093"/>
        <end position="1117"/>
    </location>
</feature>
<evidence type="ECO:0000313" key="3">
    <source>
        <dbReference type="Proteomes" id="UP001230188"/>
    </source>
</evidence>
<feature type="region of interest" description="Disordered" evidence="1">
    <location>
        <begin position="1225"/>
        <end position="1245"/>
    </location>
</feature>
<feature type="compositionally biased region" description="Basic and acidic residues" evidence="1">
    <location>
        <begin position="37"/>
        <end position="47"/>
    </location>
</feature>
<feature type="compositionally biased region" description="Basic and acidic residues" evidence="1">
    <location>
        <begin position="1165"/>
        <end position="1180"/>
    </location>
</feature>
<dbReference type="Gene3D" id="1.25.10.10">
    <property type="entry name" value="Leucine-rich Repeat Variant"/>
    <property type="match status" value="3"/>
</dbReference>
<dbReference type="InterPro" id="IPR016024">
    <property type="entry name" value="ARM-type_fold"/>
</dbReference>
<feature type="compositionally biased region" description="Polar residues" evidence="1">
    <location>
        <begin position="1233"/>
        <end position="1245"/>
    </location>
</feature>
<feature type="region of interest" description="Disordered" evidence="1">
    <location>
        <begin position="37"/>
        <end position="114"/>
    </location>
</feature>
<comment type="caution">
    <text evidence="2">The sequence shown here is derived from an EMBL/GenBank/DDBJ whole genome shotgun (WGS) entry which is preliminary data.</text>
</comment>
<dbReference type="EMBL" id="JAQMWT010000361">
    <property type="protein sequence ID" value="KAJ8603078.1"/>
    <property type="molecule type" value="Genomic_DNA"/>
</dbReference>
<protein>
    <submittedName>
        <fullName evidence="2">Uncharacterized protein</fullName>
    </submittedName>
</protein>
<feature type="region of interest" description="Disordered" evidence="1">
    <location>
        <begin position="645"/>
        <end position="675"/>
    </location>
</feature>
<evidence type="ECO:0000313" key="2">
    <source>
        <dbReference type="EMBL" id="KAJ8603078.1"/>
    </source>
</evidence>
<dbReference type="InterPro" id="IPR000225">
    <property type="entry name" value="Armadillo"/>
</dbReference>
<feature type="region of interest" description="Disordered" evidence="1">
    <location>
        <begin position="809"/>
        <end position="921"/>
    </location>
</feature>
<reference evidence="2" key="1">
    <citation type="submission" date="2023-01" db="EMBL/GenBank/DDBJ databases">
        <title>Metagenome sequencing of chrysophaentin producing Chrysophaeum taylorii.</title>
        <authorList>
            <person name="Davison J."/>
            <person name="Bewley C."/>
        </authorList>
    </citation>
    <scope>NUCLEOTIDE SEQUENCE</scope>
    <source>
        <strain evidence="2">NIES-1699</strain>
    </source>
</reference>
<feature type="compositionally biased region" description="Basic and acidic residues" evidence="1">
    <location>
        <begin position="645"/>
        <end position="659"/>
    </location>
</feature>
<evidence type="ECO:0000256" key="1">
    <source>
        <dbReference type="SAM" id="MobiDB-lite"/>
    </source>
</evidence>
<accession>A0AAD7UEB2</accession>
<dbReference type="SMART" id="SM00185">
    <property type="entry name" value="ARM"/>
    <property type="match status" value="5"/>
</dbReference>
<feature type="compositionally biased region" description="Basic residues" evidence="1">
    <location>
        <begin position="1007"/>
        <end position="1018"/>
    </location>
</feature>
<feature type="compositionally biased region" description="Acidic residues" evidence="1">
    <location>
        <begin position="873"/>
        <end position="889"/>
    </location>
</feature>
<organism evidence="2 3">
    <name type="scientific">Chrysophaeum taylorii</name>
    <dbReference type="NCBI Taxonomy" id="2483200"/>
    <lineage>
        <taxon>Eukaryota</taxon>
        <taxon>Sar</taxon>
        <taxon>Stramenopiles</taxon>
        <taxon>Ochrophyta</taxon>
        <taxon>Pelagophyceae</taxon>
        <taxon>Pelagomonadales</taxon>
        <taxon>Pelagomonadaceae</taxon>
        <taxon>Chrysophaeum</taxon>
    </lineage>
</organism>
<dbReference type="Proteomes" id="UP001230188">
    <property type="component" value="Unassembled WGS sequence"/>
</dbReference>
<sequence length="1449" mass="154952">METHAMSAYESRQSVQEAFEDAALRRRRREVELKRLQVEDAKLELERAQLQQSRSRPRGRGTGGGPSGHKFHHPLPPGAGRGGSGPKPGAARKQRRGQGSLERRREARAAAREAALAQNAVGEDSLAARHNLRSPSAPSVLVPTVRFGLFSPLRTTALQAPPFEPASVRQRQGDLFTGSPLLHGGHQLRGTSVGDAAAAKSSRPAEAPQIPGDTQRAKYVESTNIGLTRACRGTAAFHALYSHVAERQPTNGRVEDSKRGPDHVSQMGSARWAGWTMICDMLNDSEPSNRASAVNTLRVMTNDQKRLPGEVNLPVNHESNDVAAWNSSQALLNNVYSPTDHEDDANEPGFQTRYHHADAGDSSSPEWQLWWHQLYEQQRQDAAAQRDEACQAVLEHGAVGQLVGLLNPEERVETQIAAAHVLRNVVSHAARQPDASHGCEGSIEPTVHGAAASATAAGGACDTAAGARGEHTIETDDVVQRESLSSFGAHGLTFGGEEGVRVIMEEADVVRPIIDLLESEDAVVRSSALGTVSELAHASEEARQHFFQEPALLSRLLNVVEQAPIVVAQTAGAAEEGSTCEEAQEEEEEGAEQQFDVYNNFTAAAVAPITESSSSDPRTDAGEPVPTYSRAPPGLVAPIQYVEDESPKARADVSCDRVSEPAPAGNDDVPSSVGLTDESMTRAQRACEADAPRANELDYAAMVETTAAHADRAQAMGVLKLMLDEEESAQRVRDAIEKRPGVVESIVHVATQALPPGEEAALLRSGFDPGPPLALREAHAVRAANDALLGLGGNSREVAATAVVQLLEQQADEQPGSSNQRSTSDVMDDNDKHSRPARLLAGTVPPEDDRFSTNEDESIIGNYNNRGGTDTAHDDEDEDLEECDDYDDLDEHHLEGEGDHMMSPPGLATSPPPETHPADPAYLETNRHRRRRQLAAMATLRNLVTTPDPTADEEPEQHVPDGVSLRAVRNAGGVDAVVSLLGHEDPLTQASASLTLRALVKADDKTKRHAKHVRRKRRVESGTASSDEGDDHTAASPYDLLDAQHTPPGDIVAASSSDLLCDARESDQQTPDGHATTADNGCGIVGPMPELLPKDETPSLDDGAEAHVPPEETDGGSLRAELVENELAIPRLVSVLSRGKEQPAAAVQAAAALVALVADGSEASSEDRDNPQLSDAKRDLSSPTFAVPGTAQSKDEPLFIPAAVEERDDVYSDYDVCNGAAQSKRESYEGAGLSSSTEDSTYSATCNNKPRQEHMLIKQQLRHAIESDSSVIPAIVELLQDTLEAGSGASGVARNLAETLRAIAASDLVNQMRIRDAGGVRPLMAVLAQAQQDDLASRKTGDVAEVKSNAEVASASAPDSSNQHHQQQEVFVSSHEADFGVPEQLPEAPLASSTESQQEHGDYDEAVLAMPVRDEDAAMHRTLTHIPIDPGVRRATRAHCGAARKALQR</sequence>
<keyword evidence="3" id="KW-1185">Reference proteome</keyword>
<feature type="compositionally biased region" description="Basic and acidic residues" evidence="1">
    <location>
        <begin position="101"/>
        <end position="111"/>
    </location>
</feature>
<dbReference type="InterPro" id="IPR011989">
    <property type="entry name" value="ARM-like"/>
</dbReference>
<feature type="compositionally biased region" description="Polar residues" evidence="1">
    <location>
        <begin position="1357"/>
        <end position="1371"/>
    </location>
</feature>
<name>A0AAD7UEB2_9STRA</name>
<feature type="region of interest" description="Disordered" evidence="1">
    <location>
        <begin position="1161"/>
        <end position="1197"/>
    </location>
</feature>
<proteinExistence type="predicted"/>
<dbReference type="SUPFAM" id="SSF48371">
    <property type="entry name" value="ARM repeat"/>
    <property type="match status" value="2"/>
</dbReference>
<feature type="region of interest" description="Disordered" evidence="1">
    <location>
        <begin position="608"/>
        <end position="633"/>
    </location>
</feature>